<comment type="cofactor">
    <cofactor evidence="1 11">
        <name>FMN</name>
        <dbReference type="ChEBI" id="CHEBI:58210"/>
    </cofactor>
</comment>
<dbReference type="InterPro" id="IPR000262">
    <property type="entry name" value="FMN-dep_DH"/>
</dbReference>
<dbReference type="PANTHER" id="PTHR43665:SF1">
    <property type="entry name" value="ISOPENTENYL-DIPHOSPHATE DELTA-ISOMERASE"/>
    <property type="match status" value="1"/>
</dbReference>
<evidence type="ECO:0000256" key="1">
    <source>
        <dbReference type="ARBA" id="ARBA00001917"/>
    </source>
</evidence>
<evidence type="ECO:0000256" key="8">
    <source>
        <dbReference type="ARBA" id="ARBA00023229"/>
    </source>
</evidence>
<keyword evidence="14" id="KW-1185">Reference proteome</keyword>
<feature type="binding site" evidence="11">
    <location>
        <begin position="98"/>
        <end position="100"/>
    </location>
    <ligand>
        <name>substrate</name>
    </ligand>
</feature>
<feature type="binding site" evidence="11">
    <location>
        <begin position="277"/>
        <end position="279"/>
    </location>
    <ligand>
        <name>FMN</name>
        <dbReference type="ChEBI" id="CHEBI:58210"/>
    </ligand>
</feature>
<feature type="binding site" evidence="11">
    <location>
        <position position="193"/>
    </location>
    <ligand>
        <name>FMN</name>
        <dbReference type="ChEBI" id="CHEBI:58210"/>
    </ligand>
</feature>
<dbReference type="GO" id="GO:0010181">
    <property type="term" value="F:FMN binding"/>
    <property type="evidence" value="ECO:0007669"/>
    <property type="project" value="UniProtKB-UniRule"/>
</dbReference>
<dbReference type="GO" id="GO:0008299">
    <property type="term" value="P:isoprenoid biosynthetic process"/>
    <property type="evidence" value="ECO:0007669"/>
    <property type="project" value="UniProtKB-UniRule"/>
</dbReference>
<evidence type="ECO:0000313" key="13">
    <source>
        <dbReference type="EMBL" id="AGB01567.1"/>
    </source>
</evidence>
<keyword evidence="9 11" id="KW-0413">Isomerase</keyword>
<dbReference type="Pfam" id="PF01070">
    <property type="entry name" value="FMN_dh"/>
    <property type="match status" value="2"/>
</dbReference>
<dbReference type="InParanoid" id="L0H9Z2"/>
<dbReference type="eggNOG" id="arCOG00613">
    <property type="taxonomic scope" value="Archaea"/>
</dbReference>
<dbReference type="CDD" id="cd02811">
    <property type="entry name" value="IDI-2_FMN"/>
    <property type="match status" value="1"/>
</dbReference>
<name>L0H9Z2_METFS</name>
<comment type="caution">
    <text evidence="11">Lacks conserved residue(s) required for the propagation of feature annotation.</text>
</comment>
<comment type="similarity">
    <text evidence="11">Belongs to the IPP isomerase type 2 family.</text>
</comment>
<dbReference type="InterPro" id="IPR001295">
    <property type="entry name" value="Dihydroorotate_DH_CS"/>
</dbReference>
<evidence type="ECO:0000256" key="11">
    <source>
        <dbReference type="HAMAP-Rule" id="MF_00354"/>
    </source>
</evidence>
<dbReference type="NCBIfam" id="TIGR02151">
    <property type="entry name" value="IPP_isom_2"/>
    <property type="match status" value="1"/>
</dbReference>
<evidence type="ECO:0000313" key="14">
    <source>
        <dbReference type="Proteomes" id="UP000010824"/>
    </source>
</evidence>
<feature type="binding site" evidence="11">
    <location>
        <position position="98"/>
    </location>
    <ligand>
        <name>FMN</name>
        <dbReference type="ChEBI" id="CHEBI:58210"/>
    </ligand>
</feature>
<dbReference type="EMBL" id="CP003167">
    <property type="protein sequence ID" value="AGB01567.1"/>
    <property type="molecule type" value="Genomic_DNA"/>
</dbReference>
<keyword evidence="5 11" id="KW-0479">Metal-binding</keyword>
<proteinExistence type="inferred from homology"/>
<dbReference type="PIRSF" id="PIRSF003314">
    <property type="entry name" value="IPP_isomerase"/>
    <property type="match status" value="1"/>
</dbReference>
<evidence type="ECO:0000256" key="3">
    <source>
        <dbReference type="ARBA" id="ARBA00022630"/>
    </source>
</evidence>
<feature type="domain" description="FMN-dependent dehydrogenase" evidence="12">
    <location>
        <begin position="175"/>
        <end position="341"/>
    </location>
</feature>
<comment type="cofactor">
    <cofactor evidence="11">
        <name>NADPH</name>
        <dbReference type="ChEBI" id="CHEBI:57783"/>
    </cofactor>
</comment>
<dbReference type="GO" id="GO:0000287">
    <property type="term" value="F:magnesium ion binding"/>
    <property type="evidence" value="ECO:0007669"/>
    <property type="project" value="UniProtKB-UniRule"/>
</dbReference>
<comment type="function">
    <text evidence="11">Involved in the biosynthesis of isoprenoids. Catalyzes the 1,3-allylic rearrangement of the homoallylic substrate isopentenyl (IPP) to its allylic isomer, dimethylallyl diphosphate (DMAPP).</text>
</comment>
<reference evidence="14" key="1">
    <citation type="submission" date="2011-12" db="EMBL/GenBank/DDBJ databases">
        <title>Complete sequence of Methanoregula formicicum SMSP.</title>
        <authorList>
            <person name="Lucas S."/>
            <person name="Han J."/>
            <person name="Lapidus A."/>
            <person name="Cheng J.-F."/>
            <person name="Goodwin L."/>
            <person name="Pitluck S."/>
            <person name="Peters L."/>
            <person name="Ovchinnikova G."/>
            <person name="Teshima H."/>
            <person name="Detter J.C."/>
            <person name="Han C."/>
            <person name="Tapia R."/>
            <person name="Land M."/>
            <person name="Hauser L."/>
            <person name="Kyrpides N."/>
            <person name="Ivanova N."/>
            <person name="Pagani I."/>
            <person name="Imachi H."/>
            <person name="Tamaki H."/>
            <person name="Sekiguchi Y."/>
            <person name="Kamagata Y."/>
            <person name="Cadillo-Quiroz H."/>
            <person name="Zinder S."/>
            <person name="Liu W.-T."/>
            <person name="Woyke T."/>
        </authorList>
    </citation>
    <scope>NUCLEOTIDE SEQUENCE [LARGE SCALE GENOMIC DNA]</scope>
    <source>
        <strain evidence="14">DSM 22288 / NBRC 105244 / SMSP</strain>
    </source>
</reference>
<dbReference type="GO" id="GO:0016627">
    <property type="term" value="F:oxidoreductase activity, acting on the CH-CH group of donors"/>
    <property type="evidence" value="ECO:0007669"/>
    <property type="project" value="InterPro"/>
</dbReference>
<keyword evidence="6 11" id="KW-0460">Magnesium</keyword>
<evidence type="ECO:0000256" key="2">
    <source>
        <dbReference type="ARBA" id="ARBA00022490"/>
    </source>
</evidence>
<sequence length="363" mass="38276">MKDAVKLTSSRKLDHLRICAEEDVECGDAGFNDIRFVHNALPECDMEAIDLSARFLGHTFSSPLFISAMTGGHPGTKDVNARLARAAEKFGLGMGVGSQRAALEKPDLKDTFSLVRDEAPHAFLVANLGAVQLRDHGIAWAEKAVEMIDADALAIHLNFLQEAIQPEGDHNAVGCFAAIGELCRDFKTPVIIKETGCGISAATARKCWGVGVKAIDIGGWGGTSWAAVEAVRAGKGRSARDKALLTLGQGFAGWGIPTVVSLAEVLATGGPVIASGGVRSGLDVAKGLAFGADLCGMALPLLKPAMESDAALAHAIEAVHRELTVAMFLTGSARVTDLRKAPVHLTGRTRQMIDKDNPARIKR</sequence>
<keyword evidence="4 11" id="KW-0288">FMN</keyword>
<dbReference type="InterPro" id="IPR013785">
    <property type="entry name" value="Aldolase_TIM"/>
</dbReference>
<dbReference type="PANTHER" id="PTHR43665">
    <property type="entry name" value="ISOPENTENYL-DIPHOSPHATE DELTA-ISOMERASE"/>
    <property type="match status" value="1"/>
</dbReference>
<feature type="domain" description="FMN-dependent dehydrogenase" evidence="12">
    <location>
        <begin position="27"/>
        <end position="99"/>
    </location>
</feature>
<keyword evidence="8 11" id="KW-0414">Isoprene biosynthesis</keyword>
<dbReference type="InterPro" id="IPR011179">
    <property type="entry name" value="IPdP_isomerase"/>
</dbReference>
<evidence type="ECO:0000256" key="9">
    <source>
        <dbReference type="ARBA" id="ARBA00023235"/>
    </source>
</evidence>
<dbReference type="GO" id="GO:0006207">
    <property type="term" value="P:'de novo' pyrimidine nucleobase biosynthetic process"/>
    <property type="evidence" value="ECO:0007669"/>
    <property type="project" value="InterPro"/>
</dbReference>
<dbReference type="KEGG" id="mfo:Metfor_0497"/>
<dbReference type="OrthoDB" id="371955at2157"/>
<dbReference type="Proteomes" id="UP000010824">
    <property type="component" value="Chromosome"/>
</dbReference>
<organism evidence="13 14">
    <name type="scientific">Methanoregula formicica (strain DSM 22288 / NBRC 105244 / SMSP)</name>
    <dbReference type="NCBI Taxonomy" id="593750"/>
    <lineage>
        <taxon>Archaea</taxon>
        <taxon>Methanobacteriati</taxon>
        <taxon>Methanobacteriota</taxon>
        <taxon>Stenosarchaea group</taxon>
        <taxon>Methanomicrobia</taxon>
        <taxon>Methanomicrobiales</taxon>
        <taxon>Methanoregulaceae</taxon>
        <taxon>Methanoregula</taxon>
    </lineage>
</organism>
<protein>
    <recommendedName>
        <fullName evidence="11">Isopentenyl-diphosphate delta-isomerase</fullName>
        <shortName evidence="11">IPP isomerase</shortName>
        <ecNumber evidence="11">5.3.3.2</ecNumber>
    </recommendedName>
    <alternativeName>
        <fullName evidence="11">Isopentenyl diphosphate:dimethylallyl diphosphate isomerase</fullName>
    </alternativeName>
    <alternativeName>
        <fullName evidence="11">Isopentenyl pyrophosphate isomerase</fullName>
    </alternativeName>
    <alternativeName>
        <fullName evidence="11">Type 2 isopentenyl diphosphate isomerase</fullName>
        <shortName evidence="11">IDI-2</shortName>
    </alternativeName>
</protein>
<dbReference type="STRING" id="593750.Metfor_0497"/>
<dbReference type="GO" id="GO:0005737">
    <property type="term" value="C:cytoplasm"/>
    <property type="evidence" value="ECO:0007669"/>
    <property type="project" value="UniProtKB-SubCell"/>
</dbReference>
<evidence type="ECO:0000256" key="4">
    <source>
        <dbReference type="ARBA" id="ARBA00022643"/>
    </source>
</evidence>
<reference evidence="13 14" key="2">
    <citation type="journal article" date="2014" name="Genome Announc.">
        <title>Complete Genome Sequence of Methanoregula formicica SMSPT, a Mesophilic Hydrogenotrophic Methanogen Isolated from a Methanogenic Upflow Anaerobic Sludge Blanket Reactor.</title>
        <authorList>
            <person name="Yamamoto K."/>
            <person name="Tamaki H."/>
            <person name="Cadillo-Quiroz H."/>
            <person name="Imachi H."/>
            <person name="Kyrpides N."/>
            <person name="Woyke T."/>
            <person name="Goodwin L."/>
            <person name="Zinder S.H."/>
            <person name="Kamagata Y."/>
            <person name="Liu W.T."/>
        </authorList>
    </citation>
    <scope>NUCLEOTIDE SEQUENCE [LARGE SCALE GENOMIC DNA]</scope>
    <source>
        <strain evidence="14">DSM 22288 / NBRC 105244 / SMSP</strain>
    </source>
</reference>
<dbReference type="PROSITE" id="PS00912">
    <property type="entry name" value="DHODEHASE_2"/>
    <property type="match status" value="1"/>
</dbReference>
<evidence type="ECO:0000256" key="6">
    <source>
        <dbReference type="ARBA" id="ARBA00022842"/>
    </source>
</evidence>
<dbReference type="AlphaFoldDB" id="L0H9Z2"/>
<dbReference type="GO" id="GO:0004452">
    <property type="term" value="F:isopentenyl-diphosphate delta-isomerase activity"/>
    <property type="evidence" value="ECO:0007669"/>
    <property type="project" value="UniProtKB-UniRule"/>
</dbReference>
<dbReference type="Gene3D" id="3.20.20.70">
    <property type="entry name" value="Aldolase class I"/>
    <property type="match status" value="1"/>
</dbReference>
<dbReference type="HAMAP" id="MF_00354">
    <property type="entry name" value="Idi_2"/>
    <property type="match status" value="1"/>
</dbReference>
<comment type="subcellular location">
    <subcellularLocation>
        <location evidence="11">Cytoplasm</location>
    </subcellularLocation>
</comment>
<comment type="cofactor">
    <cofactor evidence="11">
        <name>Mg(2+)</name>
        <dbReference type="ChEBI" id="CHEBI:18420"/>
    </cofactor>
</comment>
<feature type="binding site" evidence="11">
    <location>
        <begin position="68"/>
        <end position="70"/>
    </location>
    <ligand>
        <name>FMN</name>
        <dbReference type="ChEBI" id="CHEBI:58210"/>
    </ligand>
</feature>
<feature type="binding site" evidence="11">
    <location>
        <position position="127"/>
    </location>
    <ligand>
        <name>FMN</name>
        <dbReference type="ChEBI" id="CHEBI:58210"/>
    </ligand>
</feature>
<dbReference type="GeneID" id="14309170"/>
<keyword evidence="3 11" id="KW-0285">Flavoprotein</keyword>
<gene>
    <name evidence="11" type="primary">fni</name>
    <name evidence="13" type="ordered locus">Metfor_0497</name>
</gene>
<feature type="binding site" evidence="11">
    <location>
        <position position="161"/>
    </location>
    <ligand>
        <name>substrate</name>
    </ligand>
</feature>
<feature type="binding site" evidence="11">
    <location>
        <position position="223"/>
    </location>
    <ligand>
        <name>FMN</name>
        <dbReference type="ChEBI" id="CHEBI:58210"/>
    </ligand>
</feature>
<dbReference type="RefSeq" id="WP_015284531.1">
    <property type="nucleotide sequence ID" value="NC_019943.1"/>
</dbReference>
<feature type="binding site" evidence="11">
    <location>
        <begin position="298"/>
        <end position="299"/>
    </location>
    <ligand>
        <name>FMN</name>
        <dbReference type="ChEBI" id="CHEBI:58210"/>
    </ligand>
</feature>
<evidence type="ECO:0000259" key="12">
    <source>
        <dbReference type="Pfam" id="PF01070"/>
    </source>
</evidence>
<evidence type="ECO:0000256" key="7">
    <source>
        <dbReference type="ARBA" id="ARBA00022857"/>
    </source>
</evidence>
<dbReference type="HOGENOM" id="CLU_065515_1_0_2"/>
<accession>L0H9Z2</accession>
<dbReference type="SUPFAM" id="SSF51395">
    <property type="entry name" value="FMN-linked oxidoreductases"/>
    <property type="match status" value="1"/>
</dbReference>
<feature type="binding site" evidence="11">
    <location>
        <begin position="11"/>
        <end position="12"/>
    </location>
    <ligand>
        <name>substrate</name>
    </ligand>
</feature>
<feature type="binding site" evidence="11">
    <location>
        <position position="162"/>
    </location>
    <ligand>
        <name>Mg(2+)</name>
        <dbReference type="ChEBI" id="CHEBI:18420"/>
    </ligand>
</feature>
<dbReference type="GO" id="GO:0070402">
    <property type="term" value="F:NADPH binding"/>
    <property type="evidence" value="ECO:0007669"/>
    <property type="project" value="UniProtKB-UniRule"/>
</dbReference>
<dbReference type="EC" id="5.3.3.2" evidence="11"/>
<evidence type="ECO:0000256" key="10">
    <source>
        <dbReference type="ARBA" id="ARBA00025810"/>
    </source>
</evidence>
<keyword evidence="7 11" id="KW-0521">NADP</keyword>
<evidence type="ECO:0000256" key="5">
    <source>
        <dbReference type="ARBA" id="ARBA00022723"/>
    </source>
</evidence>
<comment type="subunit">
    <text evidence="10 11">Homooctamer. Dimer of tetramers.</text>
</comment>
<keyword evidence="2 11" id="KW-0963">Cytoplasm</keyword>
<feature type="binding site" evidence="11">
    <location>
        <position position="67"/>
    </location>
    <ligand>
        <name>FMN</name>
        <dbReference type="ChEBI" id="CHEBI:58210"/>
    </ligand>
</feature>
<comment type="catalytic activity">
    <reaction evidence="11">
        <text>isopentenyl diphosphate = dimethylallyl diphosphate</text>
        <dbReference type="Rhea" id="RHEA:23284"/>
        <dbReference type="ChEBI" id="CHEBI:57623"/>
        <dbReference type="ChEBI" id="CHEBI:128769"/>
        <dbReference type="EC" id="5.3.3.2"/>
    </reaction>
</comment>
<dbReference type="FunCoup" id="L0H9Z2">
    <property type="interactions" value="20"/>
</dbReference>